<evidence type="ECO:0000313" key="2">
    <source>
        <dbReference type="EMBL" id="KAK2114770.1"/>
    </source>
</evidence>
<reference evidence="2 3" key="1">
    <citation type="submission" date="2023-05" db="EMBL/GenBank/DDBJ databases">
        <title>B98-5 Cell Line De Novo Hybrid Assembly: An Optical Mapping Approach.</title>
        <authorList>
            <person name="Kananen K."/>
            <person name="Auerbach J.A."/>
            <person name="Kautto E."/>
            <person name="Blachly J.S."/>
        </authorList>
    </citation>
    <scope>NUCLEOTIDE SEQUENCE [LARGE SCALE GENOMIC DNA]</scope>
    <source>
        <strain evidence="2">B95-8</strain>
        <tissue evidence="2">Cell line</tissue>
    </source>
</reference>
<organism evidence="2 3">
    <name type="scientific">Saguinus oedipus</name>
    <name type="common">Cotton-top tamarin</name>
    <name type="synonym">Oedipomidas oedipus</name>
    <dbReference type="NCBI Taxonomy" id="9490"/>
    <lineage>
        <taxon>Eukaryota</taxon>
        <taxon>Metazoa</taxon>
        <taxon>Chordata</taxon>
        <taxon>Craniata</taxon>
        <taxon>Vertebrata</taxon>
        <taxon>Euteleostomi</taxon>
        <taxon>Mammalia</taxon>
        <taxon>Eutheria</taxon>
        <taxon>Euarchontoglires</taxon>
        <taxon>Primates</taxon>
        <taxon>Haplorrhini</taxon>
        <taxon>Platyrrhini</taxon>
        <taxon>Cebidae</taxon>
        <taxon>Callitrichinae</taxon>
        <taxon>Saguinus</taxon>
    </lineage>
</organism>
<dbReference type="EMBL" id="JASSZA010000004">
    <property type="protein sequence ID" value="KAK2114770.1"/>
    <property type="molecule type" value="Genomic_DNA"/>
</dbReference>
<protein>
    <submittedName>
        <fullName evidence="2">Uncharacterized protein</fullName>
    </submittedName>
</protein>
<gene>
    <name evidence="2" type="ORF">P7K49_009036</name>
</gene>
<name>A0ABQ9VZD5_SAGOE</name>
<proteinExistence type="predicted"/>
<comment type="caution">
    <text evidence="2">The sequence shown here is derived from an EMBL/GenBank/DDBJ whole genome shotgun (WGS) entry which is preliminary data.</text>
</comment>
<feature type="non-terminal residue" evidence="2">
    <location>
        <position position="1"/>
    </location>
</feature>
<evidence type="ECO:0000256" key="1">
    <source>
        <dbReference type="SAM" id="MobiDB-lite"/>
    </source>
</evidence>
<keyword evidence="3" id="KW-1185">Reference proteome</keyword>
<accession>A0ABQ9VZD5</accession>
<dbReference type="Proteomes" id="UP001266305">
    <property type="component" value="Unassembled WGS sequence"/>
</dbReference>
<evidence type="ECO:0000313" key="3">
    <source>
        <dbReference type="Proteomes" id="UP001266305"/>
    </source>
</evidence>
<sequence length="137" mass="15278">TFGNSPQLRRANGRKRDVTSVSPNPAGSEWPDSESPSSAAQASLNPSPANPQRLLIHPRGAPGAGQKGRTRALQAAPHFIQFRLWEQHLTLSRAPQFRLWERNLASSRAPQFHLIPYQAFAKYVTFIKSLGKRRNSI</sequence>
<feature type="region of interest" description="Disordered" evidence="1">
    <location>
        <begin position="1"/>
        <end position="71"/>
    </location>
</feature>
<feature type="compositionally biased region" description="Polar residues" evidence="1">
    <location>
        <begin position="34"/>
        <end position="47"/>
    </location>
</feature>